<dbReference type="GO" id="GO:0005886">
    <property type="term" value="C:plasma membrane"/>
    <property type="evidence" value="ECO:0007669"/>
    <property type="project" value="UniProtKB-SubCell"/>
</dbReference>
<evidence type="ECO:0000256" key="8">
    <source>
        <dbReference type="ARBA" id="ARBA00022970"/>
    </source>
</evidence>
<evidence type="ECO:0000256" key="6">
    <source>
        <dbReference type="ARBA" id="ARBA00022741"/>
    </source>
</evidence>
<evidence type="ECO:0000259" key="10">
    <source>
        <dbReference type="PROSITE" id="PS50893"/>
    </source>
</evidence>
<evidence type="ECO:0000313" key="12">
    <source>
        <dbReference type="Proteomes" id="UP000271152"/>
    </source>
</evidence>
<reference evidence="11 12" key="1">
    <citation type="submission" date="2018-08" db="EMBL/GenBank/DDBJ databases">
        <title>Recombination of ecologically and evolutionarily significant loci maintains genetic cohesion in the Pseudomonas syringae species complex.</title>
        <authorList>
            <person name="Dillon M."/>
            <person name="Thakur S."/>
            <person name="Almeida R.N.D."/>
            <person name="Weir B.S."/>
            <person name="Guttman D.S."/>
        </authorList>
    </citation>
    <scope>NUCLEOTIDE SEQUENCE [LARGE SCALE GENOMIC DNA]</scope>
    <source>
        <strain evidence="11 12">ICMP 11947</strain>
    </source>
</reference>
<feature type="domain" description="ABC transporter" evidence="10">
    <location>
        <begin position="17"/>
        <end position="259"/>
    </location>
</feature>
<dbReference type="SUPFAM" id="SSF52540">
    <property type="entry name" value="P-loop containing nucleoside triphosphate hydrolases"/>
    <property type="match status" value="1"/>
</dbReference>
<accession>A0A3M5WK71</accession>
<evidence type="ECO:0000256" key="4">
    <source>
        <dbReference type="ARBA" id="ARBA00022475"/>
    </source>
</evidence>
<keyword evidence="9" id="KW-0472">Membrane</keyword>
<keyword evidence="7 11" id="KW-0067">ATP-binding</keyword>
<evidence type="ECO:0000256" key="2">
    <source>
        <dbReference type="ARBA" id="ARBA00005417"/>
    </source>
</evidence>
<proteinExistence type="inferred from homology"/>
<dbReference type="Gene3D" id="3.40.50.300">
    <property type="entry name" value="P-loop containing nucleotide triphosphate hydrolases"/>
    <property type="match status" value="1"/>
</dbReference>
<dbReference type="InterPro" id="IPR003439">
    <property type="entry name" value="ABC_transporter-like_ATP-bd"/>
</dbReference>
<dbReference type="PROSITE" id="PS50893">
    <property type="entry name" value="ABC_TRANSPORTER_2"/>
    <property type="match status" value="1"/>
</dbReference>
<dbReference type="Proteomes" id="UP000271152">
    <property type="component" value="Unassembled WGS sequence"/>
</dbReference>
<dbReference type="EMBL" id="RBUG01000112">
    <property type="protein sequence ID" value="RMU70899.1"/>
    <property type="molecule type" value="Genomic_DNA"/>
</dbReference>
<dbReference type="InterPro" id="IPR027417">
    <property type="entry name" value="P-loop_NTPase"/>
</dbReference>
<dbReference type="PANTHER" id="PTHR43166:SF9">
    <property type="entry name" value="GLUTAMATE_ASPARTATE IMPORT ATP-BINDING PROTEIN GLTL"/>
    <property type="match status" value="1"/>
</dbReference>
<dbReference type="PANTHER" id="PTHR43166">
    <property type="entry name" value="AMINO ACID IMPORT ATP-BINDING PROTEIN"/>
    <property type="match status" value="1"/>
</dbReference>
<dbReference type="InterPro" id="IPR030679">
    <property type="entry name" value="ABC_ATPase_HisP-typ"/>
</dbReference>
<comment type="similarity">
    <text evidence="2">Belongs to the ABC transporter superfamily.</text>
</comment>
<keyword evidence="5" id="KW-0997">Cell inner membrane</keyword>
<dbReference type="SMART" id="SM00382">
    <property type="entry name" value="AAA"/>
    <property type="match status" value="1"/>
</dbReference>
<dbReference type="CDD" id="cd03262">
    <property type="entry name" value="ABC_HisP_GlnQ"/>
    <property type="match status" value="1"/>
</dbReference>
<keyword evidence="3" id="KW-0813">Transport</keyword>
<name>A0A3M5WK71_9PSED</name>
<dbReference type="PIRSF" id="PIRSF039085">
    <property type="entry name" value="ABC_ATPase_HisP"/>
    <property type="match status" value="1"/>
</dbReference>
<organism evidence="11 12">
    <name type="scientific">Pseudomonas syringae pv. apii</name>
    <dbReference type="NCBI Taxonomy" id="81036"/>
    <lineage>
        <taxon>Bacteria</taxon>
        <taxon>Pseudomonadati</taxon>
        <taxon>Pseudomonadota</taxon>
        <taxon>Gammaproteobacteria</taxon>
        <taxon>Pseudomonadales</taxon>
        <taxon>Pseudomonadaceae</taxon>
        <taxon>Pseudomonas</taxon>
    </lineage>
</organism>
<evidence type="ECO:0000256" key="3">
    <source>
        <dbReference type="ARBA" id="ARBA00022448"/>
    </source>
</evidence>
<evidence type="ECO:0000256" key="1">
    <source>
        <dbReference type="ARBA" id="ARBA00004417"/>
    </source>
</evidence>
<comment type="subcellular location">
    <subcellularLocation>
        <location evidence="1">Cell inner membrane</location>
        <topology evidence="1">Peripheral membrane protein</topology>
    </subcellularLocation>
</comment>
<dbReference type="GO" id="GO:0005524">
    <property type="term" value="F:ATP binding"/>
    <property type="evidence" value="ECO:0007669"/>
    <property type="project" value="UniProtKB-KW"/>
</dbReference>
<dbReference type="InterPro" id="IPR050086">
    <property type="entry name" value="MetN_ABC_transporter-like"/>
</dbReference>
<dbReference type="InterPro" id="IPR017871">
    <property type="entry name" value="ABC_transporter-like_CS"/>
</dbReference>
<keyword evidence="6" id="KW-0547">Nucleotide-binding</keyword>
<evidence type="ECO:0000256" key="5">
    <source>
        <dbReference type="ARBA" id="ARBA00022519"/>
    </source>
</evidence>
<protein>
    <submittedName>
        <fullName evidence="11">Amino acid ABC transporter ATP-binding protein</fullName>
    </submittedName>
</protein>
<dbReference type="GO" id="GO:0016887">
    <property type="term" value="F:ATP hydrolysis activity"/>
    <property type="evidence" value="ECO:0007669"/>
    <property type="project" value="InterPro"/>
</dbReference>
<comment type="caution">
    <text evidence="11">The sequence shown here is derived from an EMBL/GenBank/DDBJ whole genome shotgun (WGS) entry which is preliminary data.</text>
</comment>
<dbReference type="PROSITE" id="PS00211">
    <property type="entry name" value="ABC_TRANSPORTER_1"/>
    <property type="match status" value="1"/>
</dbReference>
<dbReference type="InterPro" id="IPR003593">
    <property type="entry name" value="AAA+_ATPase"/>
</dbReference>
<dbReference type="AlphaFoldDB" id="A0A3M5WK71"/>
<evidence type="ECO:0000256" key="9">
    <source>
        <dbReference type="ARBA" id="ARBA00023136"/>
    </source>
</evidence>
<dbReference type="RefSeq" id="WP_096126517.1">
    <property type="nucleotide sequence ID" value="NZ_RBUG01000112.1"/>
</dbReference>
<keyword evidence="4" id="KW-1003">Cell membrane</keyword>
<gene>
    <name evidence="11" type="ORF">ALP23_03941</name>
</gene>
<keyword evidence="8" id="KW-0029">Amino-acid transport</keyword>
<evidence type="ECO:0000256" key="7">
    <source>
        <dbReference type="ARBA" id="ARBA00022840"/>
    </source>
</evidence>
<sequence length="265" mass="29473">MSDLAHTAIPPVTTAQIQLKHVVKDFGHNRIIDHLDLSIPQGQKVALIGPSGSGKSTVLRLIKGLENYQQGSIEVAGQAVPARTSGWRWPGARKAPVEHRVGMVFQQFNLFPHLTVQENVTEAPLRVLRLPREEALERAHQYLGLVGLAHKADAYPSQLSGGQQQRVAIARALAMRPQVMLFDEVTSALDPELVGEVLAVIRSIAHEFQMTMLLVTHEMKFAQDIADRVLFMEGGRIVADGTPSEILLNPQNERTRRFLQRVEQR</sequence>
<dbReference type="GO" id="GO:0015424">
    <property type="term" value="F:ABC-type amino acid transporter activity"/>
    <property type="evidence" value="ECO:0007669"/>
    <property type="project" value="InterPro"/>
</dbReference>
<evidence type="ECO:0000313" key="11">
    <source>
        <dbReference type="EMBL" id="RMU70899.1"/>
    </source>
</evidence>
<dbReference type="Pfam" id="PF00005">
    <property type="entry name" value="ABC_tran"/>
    <property type="match status" value="1"/>
</dbReference>